<dbReference type="PANTHER" id="PTHR46246">
    <property type="entry name" value="GUANOSINE-3',5'-BIS(DIPHOSPHATE) 3'-PYROPHOSPHOHYDROLASE MESH1"/>
    <property type="match status" value="1"/>
</dbReference>
<keyword evidence="1" id="KW-0378">Hydrolase</keyword>
<keyword evidence="2" id="KW-1185">Reference proteome</keyword>
<gene>
    <name evidence="1" type="ORF">D271_06220</name>
</gene>
<dbReference type="SUPFAM" id="SSF109604">
    <property type="entry name" value="HD-domain/PDEase-like"/>
    <property type="match status" value="1"/>
</dbReference>
<protein>
    <submittedName>
        <fullName evidence="1">Guanosine-3',5'-bis(Diphosphate) 3'-pyrophosphohydrolase</fullName>
    </submittedName>
</protein>
<dbReference type="GO" id="GO:0008893">
    <property type="term" value="F:guanosine-3',5'-bis(diphosphate) 3'-diphosphatase activity"/>
    <property type="evidence" value="ECO:0007669"/>
    <property type="project" value="TreeGrafter"/>
</dbReference>
<reference evidence="1 2" key="1">
    <citation type="journal article" date="2013" name="Genome Announc.">
        <title>Genome Sequence of Lactobacillus saerimneri 30a (Formerly Lactobacillus sp. Strain 30a), a Reference Lactic Acid Bacterium Strain Producing Biogenic Amines.</title>
        <authorList>
            <person name="Romano A."/>
            <person name="Trip H."/>
            <person name="Campbell-Sills H."/>
            <person name="Bouchez O."/>
            <person name="Sherman D."/>
            <person name="Lolkema J.S."/>
            <person name="Lucas P.M."/>
        </authorList>
    </citation>
    <scope>NUCLEOTIDE SEQUENCE [LARGE SCALE GENOMIC DNA]</scope>
    <source>
        <strain evidence="1 2">30a</strain>
    </source>
</reference>
<evidence type="ECO:0000313" key="1">
    <source>
        <dbReference type="EMBL" id="EKW98580.1"/>
    </source>
</evidence>
<dbReference type="PATRIC" id="fig|1227363.6.peg.1223"/>
<accession>M5J5S9</accession>
<dbReference type="InterPro" id="IPR052194">
    <property type="entry name" value="MESH1"/>
</dbReference>
<sequence>MNKISLYDVALKIASDAHKGQVDKAGVDYIQHPIYVASLVTDEKAKVVALLHDVIEDSAYTLADLRAKGFTEEIVTAVATLTKPKNVSYEDYLKKVKANSIARKVKLADLQHNSDLTRLSKVSEDDLKRVQKYQAAITFLKA</sequence>
<dbReference type="AlphaFoldDB" id="M5J5S9"/>
<dbReference type="EMBL" id="ANAG01000017">
    <property type="protein sequence ID" value="EKW98580.1"/>
    <property type="molecule type" value="Genomic_DNA"/>
</dbReference>
<dbReference type="PANTHER" id="PTHR46246:SF1">
    <property type="entry name" value="GUANOSINE-3',5'-BIS(DIPHOSPHATE) 3'-PYROPHOSPHOHYDROLASE MESH1"/>
    <property type="match status" value="1"/>
</dbReference>
<comment type="caution">
    <text evidence="1">The sequence shown here is derived from an EMBL/GenBank/DDBJ whole genome shotgun (WGS) entry which is preliminary data.</text>
</comment>
<dbReference type="Pfam" id="PF13328">
    <property type="entry name" value="HD_4"/>
    <property type="match status" value="1"/>
</dbReference>
<proteinExistence type="predicted"/>
<dbReference type="Gene3D" id="1.10.3210.10">
    <property type="entry name" value="Hypothetical protein af1432"/>
    <property type="match status" value="1"/>
</dbReference>
<organism evidence="1 2">
    <name type="scientific">Ligilactobacillus saerimneri 30a</name>
    <dbReference type="NCBI Taxonomy" id="1227363"/>
    <lineage>
        <taxon>Bacteria</taxon>
        <taxon>Bacillati</taxon>
        <taxon>Bacillota</taxon>
        <taxon>Bacilli</taxon>
        <taxon>Lactobacillales</taxon>
        <taxon>Lactobacillaceae</taxon>
        <taxon>Ligilactobacillus</taxon>
    </lineage>
</organism>
<name>M5J5S9_9LACO</name>
<dbReference type="STRING" id="1227363.D271_06220"/>
<dbReference type="Proteomes" id="UP000011912">
    <property type="component" value="Unassembled WGS sequence"/>
</dbReference>
<evidence type="ECO:0000313" key="2">
    <source>
        <dbReference type="Proteomes" id="UP000011912"/>
    </source>
</evidence>